<comment type="caution">
    <text evidence="6">The sequence shown here is derived from an EMBL/GenBank/DDBJ whole genome shotgun (WGS) entry which is preliminary data.</text>
</comment>
<comment type="catalytic activity">
    <reaction evidence="4">
        <text>UTP + H2O = UMP + diphosphate + H(+)</text>
        <dbReference type="Rhea" id="RHEA:29395"/>
        <dbReference type="ChEBI" id="CHEBI:15377"/>
        <dbReference type="ChEBI" id="CHEBI:15378"/>
        <dbReference type="ChEBI" id="CHEBI:33019"/>
        <dbReference type="ChEBI" id="CHEBI:46398"/>
        <dbReference type="ChEBI" id="CHEBI:57865"/>
        <dbReference type="EC" id="3.6.1.9"/>
    </reaction>
</comment>
<feature type="site" description="Important for substrate specificity" evidence="4">
    <location>
        <position position="149"/>
    </location>
</feature>
<dbReference type="Proteomes" id="UP000231962">
    <property type="component" value="Unassembled WGS sequence"/>
</dbReference>
<evidence type="ECO:0000256" key="4">
    <source>
        <dbReference type="HAMAP-Rule" id="MF_00528"/>
    </source>
</evidence>
<dbReference type="CDD" id="cd00555">
    <property type="entry name" value="Maf"/>
    <property type="match status" value="1"/>
</dbReference>
<protein>
    <recommendedName>
        <fullName evidence="4">dTTP/UTP pyrophosphatase</fullName>
        <shortName evidence="4">dTTPase/UTPase</shortName>
        <ecNumber evidence="4">3.6.1.9</ecNumber>
    </recommendedName>
    <alternativeName>
        <fullName evidence="4">Nucleoside triphosphate pyrophosphatase</fullName>
    </alternativeName>
    <alternativeName>
        <fullName evidence="4">Nucleotide pyrophosphatase</fullName>
        <shortName evidence="4">Nucleotide PPase</shortName>
    </alternativeName>
</protein>
<evidence type="ECO:0000313" key="5">
    <source>
        <dbReference type="EMBL" id="PJZ71065.1"/>
    </source>
</evidence>
<comment type="similarity">
    <text evidence="4">Belongs to the Maf family. YhdE subfamily.</text>
</comment>
<accession>A0A2M9ZR87</accession>
<dbReference type="OrthoDB" id="9807767at2"/>
<dbReference type="Pfam" id="PF02545">
    <property type="entry name" value="Maf"/>
    <property type="match status" value="1"/>
</dbReference>
<evidence type="ECO:0000313" key="7">
    <source>
        <dbReference type="Proteomes" id="UP000231962"/>
    </source>
</evidence>
<comment type="catalytic activity">
    <reaction evidence="4">
        <text>dTTP + H2O = dTMP + diphosphate + H(+)</text>
        <dbReference type="Rhea" id="RHEA:28534"/>
        <dbReference type="ChEBI" id="CHEBI:15377"/>
        <dbReference type="ChEBI" id="CHEBI:15378"/>
        <dbReference type="ChEBI" id="CHEBI:33019"/>
        <dbReference type="ChEBI" id="CHEBI:37568"/>
        <dbReference type="ChEBI" id="CHEBI:63528"/>
        <dbReference type="EC" id="3.6.1.9"/>
    </reaction>
</comment>
<feature type="site" description="Important for substrate specificity" evidence="4">
    <location>
        <position position="67"/>
    </location>
</feature>
<dbReference type="Gene3D" id="3.90.950.10">
    <property type="match status" value="1"/>
</dbReference>
<keyword evidence="4" id="KW-0963">Cytoplasm</keyword>
<feature type="site" description="Important for substrate specificity" evidence="4">
    <location>
        <position position="10"/>
    </location>
</feature>
<reference evidence="7 8" key="1">
    <citation type="submission" date="2017-07" db="EMBL/GenBank/DDBJ databases">
        <title>Leptospira spp. isolated from tropical soils.</title>
        <authorList>
            <person name="Thibeaux R."/>
            <person name="Iraola G."/>
            <person name="Ferres I."/>
            <person name="Bierque E."/>
            <person name="Girault D."/>
            <person name="Soupe-Gilbert M.-E."/>
            <person name="Picardeau M."/>
            <person name="Goarant C."/>
        </authorList>
    </citation>
    <scope>NUCLEOTIDE SEQUENCE [LARGE SCALE GENOMIC DNA]</scope>
    <source>
        <strain evidence="6 8">FH1-B-B1</strain>
        <strain evidence="5 7">FH1-B-C1</strain>
    </source>
</reference>
<dbReference type="NCBIfam" id="TIGR00172">
    <property type="entry name" value="maf"/>
    <property type="match status" value="1"/>
</dbReference>
<evidence type="ECO:0000313" key="8">
    <source>
        <dbReference type="Proteomes" id="UP000231990"/>
    </source>
</evidence>
<dbReference type="HAMAP" id="MF_00528">
    <property type="entry name" value="Maf"/>
    <property type="match status" value="1"/>
</dbReference>
<keyword evidence="3 4" id="KW-0546">Nucleotide metabolism</keyword>
<feature type="active site" description="Proton acceptor" evidence="4">
    <location>
        <position position="66"/>
    </location>
</feature>
<dbReference type="RefSeq" id="WP_100712007.1">
    <property type="nucleotide sequence ID" value="NZ_NPDY01000001.1"/>
</dbReference>
<dbReference type="GO" id="GO:0005737">
    <property type="term" value="C:cytoplasm"/>
    <property type="evidence" value="ECO:0007669"/>
    <property type="project" value="UniProtKB-SubCell"/>
</dbReference>
<comment type="caution">
    <text evidence="4">Lacks conserved residue(s) required for the propagation of feature annotation.</text>
</comment>
<proteinExistence type="inferred from homology"/>
<evidence type="ECO:0000256" key="2">
    <source>
        <dbReference type="ARBA" id="ARBA00022801"/>
    </source>
</evidence>
<dbReference type="PIRSF" id="PIRSF006305">
    <property type="entry name" value="Maf"/>
    <property type="match status" value="1"/>
</dbReference>
<dbReference type="GO" id="GO:0009117">
    <property type="term" value="P:nucleotide metabolic process"/>
    <property type="evidence" value="ECO:0007669"/>
    <property type="project" value="UniProtKB-KW"/>
</dbReference>
<dbReference type="GO" id="GO:0047429">
    <property type="term" value="F:nucleoside triphosphate diphosphatase activity"/>
    <property type="evidence" value="ECO:0007669"/>
    <property type="project" value="UniProtKB-EC"/>
</dbReference>
<dbReference type="InterPro" id="IPR003697">
    <property type="entry name" value="Maf-like"/>
</dbReference>
<keyword evidence="7" id="KW-1185">Reference proteome</keyword>
<organism evidence="6 8">
    <name type="scientific">Leptospira perolatii</name>
    <dbReference type="NCBI Taxonomy" id="2023191"/>
    <lineage>
        <taxon>Bacteria</taxon>
        <taxon>Pseudomonadati</taxon>
        <taxon>Spirochaetota</taxon>
        <taxon>Spirochaetia</taxon>
        <taxon>Leptospirales</taxon>
        <taxon>Leptospiraceae</taxon>
        <taxon>Leptospira</taxon>
    </lineage>
</organism>
<evidence type="ECO:0000256" key="1">
    <source>
        <dbReference type="ARBA" id="ARBA00001968"/>
    </source>
</evidence>
<comment type="cofactor">
    <cofactor evidence="1 4">
        <name>a divalent metal cation</name>
        <dbReference type="ChEBI" id="CHEBI:60240"/>
    </cofactor>
</comment>
<dbReference type="EC" id="3.6.1.9" evidence="4"/>
<dbReference type="Proteomes" id="UP000231990">
    <property type="component" value="Unassembled WGS sequence"/>
</dbReference>
<dbReference type="EMBL" id="NPDY01000001">
    <property type="protein sequence ID" value="PJZ71065.1"/>
    <property type="molecule type" value="Genomic_DNA"/>
</dbReference>
<dbReference type="PANTHER" id="PTHR43213:SF5">
    <property type="entry name" value="BIFUNCTIONAL DTTP_UTP PYROPHOSPHATASE_METHYLTRANSFERASE PROTEIN-RELATED"/>
    <property type="match status" value="1"/>
</dbReference>
<dbReference type="EMBL" id="NPDZ01000001">
    <property type="protein sequence ID" value="PJZ74597.1"/>
    <property type="molecule type" value="Genomic_DNA"/>
</dbReference>
<evidence type="ECO:0000256" key="3">
    <source>
        <dbReference type="ARBA" id="ARBA00023080"/>
    </source>
</evidence>
<evidence type="ECO:0000313" key="6">
    <source>
        <dbReference type="EMBL" id="PJZ74597.1"/>
    </source>
</evidence>
<dbReference type="AlphaFoldDB" id="A0A2M9ZR87"/>
<gene>
    <name evidence="6" type="primary">maf</name>
    <name evidence="5" type="ORF">CH360_00630</name>
    <name evidence="6" type="ORF">CH373_00630</name>
</gene>
<keyword evidence="2 4" id="KW-0378">Hydrolase</keyword>
<sequence length="197" mass="22589">MLLLRSKSPRRKEIFDTLNLVYEIDPFEVDESSFAGERPLDYLKRITLAKLGPAPLNSSDLYVSADTIVVFENSILQKPTDIQDAIEMLRMLNGKSHFVYSGLGLSSHEKTIFDYDTSEVEFKKLEKEKIQKYVKEALPLDKAGAYGIQDFGSPVKNFKGSYTNIVGFPIRKFYSEHDLWSPFLRGNITISEWNTFQ</sequence>
<dbReference type="PANTHER" id="PTHR43213">
    <property type="entry name" value="BIFUNCTIONAL DTTP/UTP PYROPHOSPHATASE/METHYLTRANSFERASE PROTEIN-RELATED"/>
    <property type="match status" value="1"/>
</dbReference>
<name>A0A2M9ZR87_9LEPT</name>
<dbReference type="SUPFAM" id="SSF52972">
    <property type="entry name" value="ITPase-like"/>
    <property type="match status" value="1"/>
</dbReference>
<dbReference type="InterPro" id="IPR029001">
    <property type="entry name" value="ITPase-like_fam"/>
</dbReference>
<comment type="subcellular location">
    <subcellularLocation>
        <location evidence="4">Cytoplasm</location>
    </subcellularLocation>
</comment>
<comment type="function">
    <text evidence="4">Nucleoside triphosphate pyrophosphatase that hydrolyzes dTTP and UTP. May have a dual role in cell division arrest and in preventing the incorporation of modified nucleotides into cellular nucleic acids.</text>
</comment>